<evidence type="ECO:0000313" key="3">
    <source>
        <dbReference type="Proteomes" id="UP000824120"/>
    </source>
</evidence>
<feature type="compositionally biased region" description="Basic and acidic residues" evidence="1">
    <location>
        <begin position="482"/>
        <end position="502"/>
    </location>
</feature>
<name>A0A9J5YQD7_SOLCO</name>
<proteinExistence type="predicted"/>
<feature type="compositionally biased region" description="Polar residues" evidence="1">
    <location>
        <begin position="470"/>
        <end position="481"/>
    </location>
</feature>
<reference evidence="2 3" key="1">
    <citation type="submission" date="2020-09" db="EMBL/GenBank/DDBJ databases">
        <title>De no assembly of potato wild relative species, Solanum commersonii.</title>
        <authorList>
            <person name="Cho K."/>
        </authorList>
    </citation>
    <scope>NUCLEOTIDE SEQUENCE [LARGE SCALE GENOMIC DNA]</scope>
    <source>
        <strain evidence="2">LZ3.2</strain>
        <tissue evidence="2">Leaf</tissue>
    </source>
</reference>
<keyword evidence="3" id="KW-1185">Reference proteome</keyword>
<feature type="region of interest" description="Disordered" evidence="1">
    <location>
        <begin position="655"/>
        <end position="677"/>
    </location>
</feature>
<evidence type="ECO:0000313" key="2">
    <source>
        <dbReference type="EMBL" id="KAG5602133.1"/>
    </source>
</evidence>
<dbReference type="AlphaFoldDB" id="A0A9J5YQD7"/>
<protein>
    <submittedName>
        <fullName evidence="2">Uncharacterized protein</fullName>
    </submittedName>
</protein>
<organism evidence="2 3">
    <name type="scientific">Solanum commersonii</name>
    <name type="common">Commerson's wild potato</name>
    <name type="synonym">Commerson's nightshade</name>
    <dbReference type="NCBI Taxonomy" id="4109"/>
    <lineage>
        <taxon>Eukaryota</taxon>
        <taxon>Viridiplantae</taxon>
        <taxon>Streptophyta</taxon>
        <taxon>Embryophyta</taxon>
        <taxon>Tracheophyta</taxon>
        <taxon>Spermatophyta</taxon>
        <taxon>Magnoliopsida</taxon>
        <taxon>eudicotyledons</taxon>
        <taxon>Gunneridae</taxon>
        <taxon>Pentapetalae</taxon>
        <taxon>asterids</taxon>
        <taxon>lamiids</taxon>
        <taxon>Solanales</taxon>
        <taxon>Solanaceae</taxon>
        <taxon>Solanoideae</taxon>
        <taxon>Solaneae</taxon>
        <taxon>Solanum</taxon>
    </lineage>
</organism>
<comment type="caution">
    <text evidence="2">The sequence shown here is derived from an EMBL/GenBank/DDBJ whole genome shotgun (WGS) entry which is preliminary data.</text>
</comment>
<feature type="compositionally biased region" description="Basic and acidic residues" evidence="1">
    <location>
        <begin position="390"/>
        <end position="404"/>
    </location>
</feature>
<gene>
    <name evidence="2" type="ORF">H5410_033503</name>
</gene>
<dbReference type="OrthoDB" id="10638972at2759"/>
<evidence type="ECO:0000256" key="1">
    <source>
        <dbReference type="SAM" id="MobiDB-lite"/>
    </source>
</evidence>
<feature type="compositionally biased region" description="Basic and acidic residues" evidence="1">
    <location>
        <begin position="537"/>
        <end position="547"/>
    </location>
</feature>
<feature type="region of interest" description="Disordered" evidence="1">
    <location>
        <begin position="373"/>
        <end position="574"/>
    </location>
</feature>
<feature type="compositionally biased region" description="Polar residues" evidence="1">
    <location>
        <begin position="548"/>
        <end position="571"/>
    </location>
</feature>
<dbReference type="EMBL" id="JACXVP010000006">
    <property type="protein sequence ID" value="KAG5602133.1"/>
    <property type="molecule type" value="Genomic_DNA"/>
</dbReference>
<feature type="compositionally biased region" description="Basic residues" evidence="1">
    <location>
        <begin position="436"/>
        <end position="449"/>
    </location>
</feature>
<feature type="compositionally biased region" description="Polar residues" evidence="1">
    <location>
        <begin position="414"/>
        <end position="424"/>
    </location>
</feature>
<dbReference type="Proteomes" id="UP000824120">
    <property type="component" value="Chromosome 6"/>
</dbReference>
<accession>A0A9J5YQD7</accession>
<sequence length="677" mass="77272">MTLEELGWRLVWSKAAVISPTIKFSPAVCECDNSVQLERRLGKKQRPIMNHLNAGNNRKTYDCDRNVQGGSISMHRVLCPMMEFIVQAACSVTACPKCAKETGHTPPQDLLKVEGLWETTFCSMIVMMMLNWLVDDDHVMSHKMSPLKSTSAHPICKNVSISEQFKLELFLSKAKHFVSLAHLIGTQASISALEFSPISRLLREDWTALKYIDLKAQLHNIDKYWSMKWLRTIKSRVQNPTEKKTLGDFFHAYVLVLVDKAIWYMLLVGGNRYPVELVEGLKGAQDSQSASKFERKLVPKQATKETTGGPFYCSGMATRGRTRLSMARVRVKIELLKQSVYVEYEGIPKYCKKLDHLMIKCRVMERKKQAEEKEEEFKNNKEQIATDNTTKQDHEDIHEAGIDDYKDDEEKETVNQGTRSSTINEKIPPSEIEQKKKAKLEKKMSKKISKVIVKPRSVQHTVKSKKRTILSENNDGTQDDGNTPKENNDNKEQVKQKKRDVEVVEQNENNQEMVRKDDNGEINEAEASTCGNSLQESAKEQENKTDDINGTNTFVDSTNKIQSSESLTSVSNRDKSNNKLVTALNAEQVSNHDKVGKIIKETTPQIEMRSSDEQIKNQEKRGRNRKHVEIQLEVTSPNRVTVMVPDEHIQTEMHYKEDVDNQGFSPVIKGKKQKQEV</sequence>